<protein>
    <recommendedName>
        <fullName evidence="1">Futalosine hydrolase</fullName>
        <ecNumber evidence="1">3.2.2.26</ecNumber>
    </recommendedName>
</protein>
<dbReference type="AlphaFoldDB" id="A0A0D2IZE0"/>
<dbReference type="OrthoDB" id="9788270at2"/>
<name>A0A0D2IZE0_9BACT</name>
<keyword evidence="4" id="KW-1185">Reference proteome</keyword>
<sequence>MLITAAMPAEVELIIPHLKKAGNLGRRPFWHGRLGKEKVWLLLTGLGMVNAAQAVTAALENLVSCRVVLNIGCAGAYESGPGLGQAVVAERVVLADMGVVEKHSWRDLSAIKIPLLPLTEGQKPVFNVFECDPGLNRGFLKSCPDLTTGVFATVNQVSGDIESARVVARRWQAQLEDMETAAVAQVAALYQKPFTSVRGVSNLAGDRHLDLKIGAEAAQRAVLAYCGLN</sequence>
<dbReference type="GO" id="GO:0009234">
    <property type="term" value="P:menaquinone biosynthetic process"/>
    <property type="evidence" value="ECO:0007669"/>
    <property type="project" value="UniProtKB-UniRule"/>
</dbReference>
<dbReference type="PANTHER" id="PTHR46832">
    <property type="entry name" value="5'-METHYLTHIOADENOSINE/S-ADENOSYLHOMOCYSTEINE NUCLEOSIDASE"/>
    <property type="match status" value="1"/>
</dbReference>
<reference evidence="3 4" key="1">
    <citation type="submission" date="2013-11" db="EMBL/GenBank/DDBJ databases">
        <title>Metagenomic analysis of a methanogenic consortium involved in long chain n-alkane degradation.</title>
        <authorList>
            <person name="Davidova I.A."/>
            <person name="Callaghan A.V."/>
            <person name="Wawrik B."/>
            <person name="Pruitt S."/>
            <person name="Marks C."/>
            <person name="Duncan K.E."/>
            <person name="Suflita J.M."/>
        </authorList>
    </citation>
    <scope>NUCLEOTIDE SEQUENCE [LARGE SCALE GENOMIC DNA]</scope>
    <source>
        <strain evidence="3 4">SPR</strain>
    </source>
</reference>
<dbReference type="Proteomes" id="UP000032233">
    <property type="component" value="Unassembled WGS sequence"/>
</dbReference>
<evidence type="ECO:0000313" key="4">
    <source>
        <dbReference type="Proteomes" id="UP000032233"/>
    </source>
</evidence>
<dbReference type="GO" id="GO:0019284">
    <property type="term" value="P:L-methionine salvage from S-adenosylmethionine"/>
    <property type="evidence" value="ECO:0007669"/>
    <property type="project" value="TreeGrafter"/>
</dbReference>
<dbReference type="InterPro" id="IPR000845">
    <property type="entry name" value="Nucleoside_phosphorylase_d"/>
</dbReference>
<dbReference type="GO" id="GO:0009116">
    <property type="term" value="P:nucleoside metabolic process"/>
    <property type="evidence" value="ECO:0007669"/>
    <property type="project" value="InterPro"/>
</dbReference>
<dbReference type="EMBL" id="AZAC01000056">
    <property type="protein sequence ID" value="KIX11389.1"/>
    <property type="molecule type" value="Genomic_DNA"/>
</dbReference>
<dbReference type="InterPro" id="IPR035994">
    <property type="entry name" value="Nucleoside_phosphorylase_sf"/>
</dbReference>
<organism evidence="3 4">
    <name type="scientific">Dethiosulfatarculus sandiegensis</name>
    <dbReference type="NCBI Taxonomy" id="1429043"/>
    <lineage>
        <taxon>Bacteria</taxon>
        <taxon>Pseudomonadati</taxon>
        <taxon>Thermodesulfobacteriota</taxon>
        <taxon>Desulfarculia</taxon>
        <taxon>Desulfarculales</taxon>
        <taxon>Desulfarculaceae</taxon>
        <taxon>Dethiosulfatarculus</taxon>
    </lineage>
</organism>
<dbReference type="PANTHER" id="PTHR46832:SF2">
    <property type="entry name" value="FUTALOSINE HYDROLASE"/>
    <property type="match status" value="1"/>
</dbReference>
<dbReference type="EC" id="3.2.2.26" evidence="1"/>
<dbReference type="Gene3D" id="3.40.50.1580">
    <property type="entry name" value="Nucleoside phosphorylase domain"/>
    <property type="match status" value="1"/>
</dbReference>
<feature type="domain" description="Nucleoside phosphorylase" evidence="2">
    <location>
        <begin position="2"/>
        <end position="208"/>
    </location>
</feature>
<dbReference type="CDD" id="cd17766">
    <property type="entry name" value="futalosine_nucleosidase_MqnB"/>
    <property type="match status" value="1"/>
</dbReference>
<evidence type="ECO:0000256" key="1">
    <source>
        <dbReference type="NCBIfam" id="TIGR03664"/>
    </source>
</evidence>
<dbReference type="GO" id="GO:0005829">
    <property type="term" value="C:cytosol"/>
    <property type="evidence" value="ECO:0007669"/>
    <property type="project" value="TreeGrafter"/>
</dbReference>
<proteinExistence type="predicted"/>
<dbReference type="RefSeq" id="WP_052515504.1">
    <property type="nucleotide sequence ID" value="NZ_AZAC01000056.1"/>
</dbReference>
<dbReference type="InterPro" id="IPR019963">
    <property type="entry name" value="FL_hydrolase_MqnB"/>
</dbReference>
<evidence type="ECO:0000313" key="3">
    <source>
        <dbReference type="EMBL" id="KIX11389.1"/>
    </source>
</evidence>
<comment type="caution">
    <text evidence="3">The sequence shown here is derived from an EMBL/GenBank/DDBJ whole genome shotgun (WGS) entry which is preliminary data.</text>
</comment>
<dbReference type="InParanoid" id="A0A0D2IZE0"/>
<dbReference type="STRING" id="1429043.X474_24200"/>
<dbReference type="SUPFAM" id="SSF53167">
    <property type="entry name" value="Purine and uridine phosphorylases"/>
    <property type="match status" value="1"/>
</dbReference>
<dbReference type="GO" id="GO:0008782">
    <property type="term" value="F:adenosylhomocysteine nucleosidase activity"/>
    <property type="evidence" value="ECO:0007669"/>
    <property type="project" value="TreeGrafter"/>
</dbReference>
<dbReference type="NCBIfam" id="TIGR03664">
    <property type="entry name" value="fut_nucase"/>
    <property type="match status" value="1"/>
</dbReference>
<gene>
    <name evidence="3" type="ORF">X474_24200</name>
</gene>
<dbReference type="Pfam" id="PF01048">
    <property type="entry name" value="PNP_UDP_1"/>
    <property type="match status" value="1"/>
</dbReference>
<dbReference type="GO" id="GO:0008930">
    <property type="term" value="F:methylthioadenosine nucleosidase activity"/>
    <property type="evidence" value="ECO:0007669"/>
    <property type="project" value="TreeGrafter"/>
</dbReference>
<evidence type="ECO:0000259" key="2">
    <source>
        <dbReference type="Pfam" id="PF01048"/>
    </source>
</evidence>
<accession>A0A0D2IZE0</accession>